<name>A0ABM9HHL2_9BACT</name>
<gene>
    <name evidence="5" type="primary">pstB</name>
    <name evidence="5" type="ORF">NSPWAT_2796</name>
</gene>
<sequence>MLQVQNLSVTRGKPILKEVSFDVGKGEMLVVLGPSGSGKSTLLRCLNRLDPFDGGVVRLHNEDVSNSSVLALRQRVGMVFQTPALMPFRVCDNIALGPSLRREVLDDARCESLLHQVGLSKAYRTRQAETLSVGEQQRVALAQVLANTPEVMLMDEPTSALDPTAALTIENLIKRINRDLGIATVWVTHDVPQAMRFDAPTMVLIDGRIIAHGNIQDLMRDRQDERLQRFFEGRLQPGVDADLQGEHPDAR</sequence>
<evidence type="ECO:0000259" key="4">
    <source>
        <dbReference type="PROSITE" id="PS50893"/>
    </source>
</evidence>
<evidence type="ECO:0000256" key="2">
    <source>
        <dbReference type="ARBA" id="ARBA00022741"/>
    </source>
</evidence>
<dbReference type="EMBL" id="OX336137">
    <property type="protein sequence ID" value="CAI2719652.1"/>
    <property type="molecule type" value="Genomic_DNA"/>
</dbReference>
<dbReference type="Pfam" id="PF00005">
    <property type="entry name" value="ABC_tran"/>
    <property type="match status" value="1"/>
</dbReference>
<evidence type="ECO:0000313" key="6">
    <source>
        <dbReference type="Proteomes" id="UP001157733"/>
    </source>
</evidence>
<dbReference type="PROSITE" id="PS00211">
    <property type="entry name" value="ABC_TRANSPORTER_1"/>
    <property type="match status" value="1"/>
</dbReference>
<dbReference type="SMART" id="SM00382">
    <property type="entry name" value="AAA"/>
    <property type="match status" value="1"/>
</dbReference>
<dbReference type="InterPro" id="IPR003593">
    <property type="entry name" value="AAA+_ATPase"/>
</dbReference>
<dbReference type="PROSITE" id="PS50893">
    <property type="entry name" value="ABC_TRANSPORTER_2"/>
    <property type="match status" value="1"/>
</dbReference>
<keyword evidence="3 5" id="KW-0067">ATP-binding</keyword>
<proteinExistence type="predicted"/>
<dbReference type="PANTHER" id="PTHR43423">
    <property type="entry name" value="ABC TRANSPORTER I FAMILY MEMBER 17"/>
    <property type="match status" value="1"/>
</dbReference>
<dbReference type="SUPFAM" id="SSF52540">
    <property type="entry name" value="P-loop containing nucleoside triphosphate hydrolases"/>
    <property type="match status" value="1"/>
</dbReference>
<organism evidence="5 6">
    <name type="scientific">Nitrospina watsonii</name>
    <dbReference type="NCBI Taxonomy" id="1323948"/>
    <lineage>
        <taxon>Bacteria</taxon>
        <taxon>Pseudomonadati</taxon>
        <taxon>Nitrospinota/Tectimicrobiota group</taxon>
        <taxon>Nitrospinota</taxon>
        <taxon>Nitrospinia</taxon>
        <taxon>Nitrospinales</taxon>
        <taxon>Nitrospinaceae</taxon>
        <taxon>Nitrospina</taxon>
    </lineage>
</organism>
<dbReference type="Gene3D" id="3.40.50.300">
    <property type="entry name" value="P-loop containing nucleotide triphosphate hydrolases"/>
    <property type="match status" value="1"/>
</dbReference>
<evidence type="ECO:0000256" key="3">
    <source>
        <dbReference type="ARBA" id="ARBA00022840"/>
    </source>
</evidence>
<dbReference type="PANTHER" id="PTHR43423:SF1">
    <property type="entry name" value="ABC TRANSPORTER I FAMILY MEMBER 17"/>
    <property type="match status" value="1"/>
</dbReference>
<feature type="domain" description="ABC transporter" evidence="4">
    <location>
        <begin position="2"/>
        <end position="231"/>
    </location>
</feature>
<accession>A0ABM9HHL2</accession>
<dbReference type="Proteomes" id="UP001157733">
    <property type="component" value="Chromosome"/>
</dbReference>
<protein>
    <submittedName>
        <fullName evidence="5">Phosphate import ATP-binding protein PstB 1</fullName>
    </submittedName>
</protein>
<dbReference type="RefSeq" id="WP_282012470.1">
    <property type="nucleotide sequence ID" value="NZ_OX336137.1"/>
</dbReference>
<dbReference type="InterPro" id="IPR017871">
    <property type="entry name" value="ABC_transporter-like_CS"/>
</dbReference>
<evidence type="ECO:0000256" key="1">
    <source>
        <dbReference type="ARBA" id="ARBA00022448"/>
    </source>
</evidence>
<keyword evidence="2" id="KW-0547">Nucleotide-binding</keyword>
<dbReference type="GO" id="GO:0005524">
    <property type="term" value="F:ATP binding"/>
    <property type="evidence" value="ECO:0007669"/>
    <property type="project" value="UniProtKB-KW"/>
</dbReference>
<reference evidence="5 6" key="1">
    <citation type="submission" date="2022-09" db="EMBL/GenBank/DDBJ databases">
        <authorList>
            <person name="Kop L."/>
        </authorList>
    </citation>
    <scope>NUCLEOTIDE SEQUENCE [LARGE SCALE GENOMIC DNA]</scope>
    <source>
        <strain evidence="5 6">347</strain>
    </source>
</reference>
<keyword evidence="6" id="KW-1185">Reference proteome</keyword>
<evidence type="ECO:0000313" key="5">
    <source>
        <dbReference type="EMBL" id="CAI2719652.1"/>
    </source>
</evidence>
<dbReference type="InterPro" id="IPR027417">
    <property type="entry name" value="P-loop_NTPase"/>
</dbReference>
<keyword evidence="1" id="KW-0813">Transport</keyword>
<dbReference type="InterPro" id="IPR003439">
    <property type="entry name" value="ABC_transporter-like_ATP-bd"/>
</dbReference>